<evidence type="ECO:0008006" key="3">
    <source>
        <dbReference type="Google" id="ProtNLM"/>
    </source>
</evidence>
<accession>A0A2D3W9J2</accession>
<evidence type="ECO:0000313" key="1">
    <source>
        <dbReference type="EMBL" id="DAB35760.1"/>
    </source>
</evidence>
<protein>
    <recommendedName>
        <fullName evidence="3">Lipoprotein</fullName>
    </recommendedName>
</protein>
<reference evidence="1 2" key="1">
    <citation type="journal article" date="2017" name="Front. Microbiol.">
        <title>Comparative Genomic Analysis of the Class Epsilonproteobacteria and Proposed Reclassification to Epsilonbacteraeota (phyl. nov.).</title>
        <authorList>
            <person name="Waite D.W."/>
            <person name="Vanwonterghem I."/>
            <person name="Rinke C."/>
            <person name="Parks D.H."/>
            <person name="Zhang Y."/>
            <person name="Takai K."/>
            <person name="Sievert S.M."/>
            <person name="Simon J."/>
            <person name="Campbell B.J."/>
            <person name="Hanson T.E."/>
            <person name="Woyke T."/>
            <person name="Klotz M.G."/>
            <person name="Hugenholtz P."/>
        </authorList>
    </citation>
    <scope>NUCLEOTIDE SEQUENCE [LARGE SCALE GENOMIC DNA]</scope>
    <source>
        <strain evidence="1">UBA11420</strain>
    </source>
</reference>
<dbReference type="PROSITE" id="PS51257">
    <property type="entry name" value="PROKAR_LIPOPROTEIN"/>
    <property type="match status" value="1"/>
</dbReference>
<dbReference type="EMBL" id="DLUG01000219">
    <property type="protein sequence ID" value="DAB35760.1"/>
    <property type="molecule type" value="Genomic_DNA"/>
</dbReference>
<proteinExistence type="predicted"/>
<name>A0A2D3W9J2_9BACT</name>
<dbReference type="AlphaFoldDB" id="A0A2D3W9J2"/>
<evidence type="ECO:0000313" key="2">
    <source>
        <dbReference type="Proteomes" id="UP000231638"/>
    </source>
</evidence>
<dbReference type="STRING" id="366522.GCA_001548055_02630"/>
<comment type="caution">
    <text evidence="1">The sequence shown here is derived from an EMBL/GenBank/DDBJ whole genome shotgun (WGS) entry which is preliminary data.</text>
</comment>
<sequence length="160" mass="18096">MKRLWTIIVTTALILSGCAVKKEIESSQAYVITVKNPSIALSDTGFVNKGPHYTSVQIFAAGNVLFHLEMMGEYICLEGKCLDKVAFNRQFFMQEHYAELMQELLNKEPIYHGEKLKKTASGFEQSLKLDSADIFYAVDHDSVLFKDTKNGVLFRLKPLP</sequence>
<organism evidence="1 2">
    <name type="scientific">Sulfurospirillum cavolei</name>
    <dbReference type="NCBI Taxonomy" id="366522"/>
    <lineage>
        <taxon>Bacteria</taxon>
        <taxon>Pseudomonadati</taxon>
        <taxon>Campylobacterota</taxon>
        <taxon>Epsilonproteobacteria</taxon>
        <taxon>Campylobacterales</taxon>
        <taxon>Sulfurospirillaceae</taxon>
        <taxon>Sulfurospirillum</taxon>
    </lineage>
</organism>
<gene>
    <name evidence="1" type="ORF">CFH80_08425</name>
</gene>
<dbReference type="Proteomes" id="UP000231638">
    <property type="component" value="Unassembled WGS sequence"/>
</dbReference>